<sequence length="761" mass="84562">MKYFLKIVIVAFTILLLSACGEGEDTGEDAPLNDIQRTGVSNLIDKDIKTKYFESDAVGLAPAKATYNTNAGLSDVRGGSIYKVPNDINDKNSTWDILSVYYENYKKNIEIVIIDGDTKAVKKVHTTGASFNGMVNVIAPDGRLYMVSGKANGTVKPQINIYDPKTNEFKFDAIELPDNIYGNTYNGIQISTDGHMFIYAVDSGDKGNANGNAYKPRIFEIDFENEVVLSDSGPLLTPKGIWKVCADNKYVYLLTGKLPWGVVQYERAEPHNVKVIPTTNTTNIMQSAYGVVIEGRRYHGDKGFLYEGSTYNANTADGNDWRKSKNVPWAFPDGYNDFDKWYTLVVRTNIVDRFLPNKPKLVTDNTSVINGAAQLYIAQPKDIKKIDKDTTDINYTRYDYNISTYPTIINRVVKLSDTKVMAGSNGYGPYVIYDTINDTYTKSPGSLGVSLSTMIEHNGKVYMSGYPRGVLFEYDPTKEWTQGIHNYDPNIPSTKTDMRDQDLNPRWCGKLAEHGSGAHKIYASAKGSDGNLYFGGQWMRDGNGGGLAWYNPATKEMGGISKPFVNYAIQHLTPVNGGDYIAIATVAVTSADGYKPATSKIFIFDTAKKKIINTLDPLYDIKRSIPGQIISAEEDYLVGLSTHVNQETLKNDGKTYIYKINIHTGKIVYKHLYDRKVFEHNFAVGNTITLDEDGQVVTWLGLRVVKIDPKNGAITTIANFTMPSTRDASKVYNGVQGDAVYMNNALYVGRHNTLLKLDLID</sequence>
<dbReference type="InterPro" id="IPR015943">
    <property type="entry name" value="WD40/YVTN_repeat-like_dom_sf"/>
</dbReference>
<organism evidence="1">
    <name type="scientific">hydrothermal vent metagenome</name>
    <dbReference type="NCBI Taxonomy" id="652676"/>
    <lineage>
        <taxon>unclassified sequences</taxon>
        <taxon>metagenomes</taxon>
        <taxon>ecological metagenomes</taxon>
    </lineage>
</organism>
<proteinExistence type="predicted"/>
<protein>
    <submittedName>
        <fullName evidence="1">Uncharacterized protein</fullName>
    </submittedName>
</protein>
<gene>
    <name evidence="1" type="ORF">MNB_SM-4-540</name>
</gene>
<dbReference type="EMBL" id="FPHF01000011">
    <property type="protein sequence ID" value="SFV51415.1"/>
    <property type="molecule type" value="Genomic_DNA"/>
</dbReference>
<dbReference type="AlphaFoldDB" id="A0A1W1BD65"/>
<dbReference type="SUPFAM" id="SSF63829">
    <property type="entry name" value="Calcium-dependent phosphotriesterase"/>
    <property type="match status" value="1"/>
</dbReference>
<accession>A0A1W1BD65</accession>
<evidence type="ECO:0000313" key="1">
    <source>
        <dbReference type="EMBL" id="SFV51415.1"/>
    </source>
</evidence>
<dbReference type="Gene3D" id="2.130.10.10">
    <property type="entry name" value="YVTN repeat-like/Quinoprotein amine dehydrogenase"/>
    <property type="match status" value="2"/>
</dbReference>
<dbReference type="PROSITE" id="PS51257">
    <property type="entry name" value="PROKAR_LIPOPROTEIN"/>
    <property type="match status" value="1"/>
</dbReference>
<name>A0A1W1BD65_9ZZZZ</name>
<dbReference type="SUPFAM" id="SSF63825">
    <property type="entry name" value="YWTD domain"/>
    <property type="match status" value="1"/>
</dbReference>
<reference evidence="1" key="1">
    <citation type="submission" date="2016-10" db="EMBL/GenBank/DDBJ databases">
        <authorList>
            <person name="de Groot N.N."/>
        </authorList>
    </citation>
    <scope>NUCLEOTIDE SEQUENCE</scope>
</reference>